<protein>
    <submittedName>
        <fullName evidence="6">Transcriptional regulator, LysR family</fullName>
    </submittedName>
</protein>
<dbReference type="PANTHER" id="PTHR30419:SF8">
    <property type="entry name" value="NITROGEN ASSIMILATION TRANSCRIPTIONAL ACTIVATOR-RELATED"/>
    <property type="match status" value="1"/>
</dbReference>
<dbReference type="CDD" id="cd05466">
    <property type="entry name" value="PBP2_LTTR_substrate"/>
    <property type="match status" value="1"/>
</dbReference>
<dbReference type="KEGG" id="ssm:Spirs_3384"/>
<keyword evidence="7" id="KW-1185">Reference proteome</keyword>
<dbReference type="Pfam" id="PF00126">
    <property type="entry name" value="HTH_1"/>
    <property type="match status" value="1"/>
</dbReference>
<evidence type="ECO:0000259" key="5">
    <source>
        <dbReference type="PROSITE" id="PS50931"/>
    </source>
</evidence>
<dbReference type="InterPro" id="IPR000847">
    <property type="entry name" value="LysR_HTH_N"/>
</dbReference>
<dbReference type="AlphaFoldDB" id="E1R2B5"/>
<dbReference type="Pfam" id="PF03466">
    <property type="entry name" value="LysR_substrate"/>
    <property type="match status" value="1"/>
</dbReference>
<evidence type="ECO:0000313" key="7">
    <source>
        <dbReference type="Proteomes" id="UP000002318"/>
    </source>
</evidence>
<dbReference type="GO" id="GO:0003677">
    <property type="term" value="F:DNA binding"/>
    <property type="evidence" value="ECO:0007669"/>
    <property type="project" value="UniProtKB-KW"/>
</dbReference>
<evidence type="ECO:0000256" key="4">
    <source>
        <dbReference type="ARBA" id="ARBA00023163"/>
    </source>
</evidence>
<gene>
    <name evidence="6" type="ordered locus">Spirs_3384</name>
</gene>
<dbReference type="InterPro" id="IPR005119">
    <property type="entry name" value="LysR_subst-bd"/>
</dbReference>
<dbReference type="GO" id="GO:0005829">
    <property type="term" value="C:cytosol"/>
    <property type="evidence" value="ECO:0007669"/>
    <property type="project" value="TreeGrafter"/>
</dbReference>
<dbReference type="eggNOG" id="COG0583">
    <property type="taxonomic scope" value="Bacteria"/>
</dbReference>
<feature type="domain" description="HTH lysR-type" evidence="5">
    <location>
        <begin position="1"/>
        <end position="58"/>
    </location>
</feature>
<dbReference type="OrthoDB" id="9803735at2"/>
<dbReference type="GO" id="GO:0003700">
    <property type="term" value="F:DNA-binding transcription factor activity"/>
    <property type="evidence" value="ECO:0007669"/>
    <property type="project" value="InterPro"/>
</dbReference>
<dbReference type="STRING" id="573413.Spirs_3384"/>
<dbReference type="InterPro" id="IPR036388">
    <property type="entry name" value="WH-like_DNA-bd_sf"/>
</dbReference>
<dbReference type="Gene3D" id="3.40.190.290">
    <property type="match status" value="1"/>
</dbReference>
<dbReference type="EMBL" id="CP002116">
    <property type="protein sequence ID" value="ADK82475.1"/>
    <property type="molecule type" value="Genomic_DNA"/>
</dbReference>
<name>E1R2B5_SEDSS</name>
<comment type="similarity">
    <text evidence="1">Belongs to the LysR transcriptional regulatory family.</text>
</comment>
<dbReference type="InterPro" id="IPR036390">
    <property type="entry name" value="WH_DNA-bd_sf"/>
</dbReference>
<evidence type="ECO:0000313" key="6">
    <source>
        <dbReference type="EMBL" id="ADK82475.1"/>
    </source>
</evidence>
<dbReference type="Gene3D" id="1.10.10.10">
    <property type="entry name" value="Winged helix-like DNA-binding domain superfamily/Winged helix DNA-binding domain"/>
    <property type="match status" value="1"/>
</dbReference>
<organism evidence="6 7">
    <name type="scientific">Sediminispirochaeta smaragdinae (strain DSM 11293 / JCM 15392 / SEBR 4228)</name>
    <name type="common">Spirochaeta smaragdinae</name>
    <dbReference type="NCBI Taxonomy" id="573413"/>
    <lineage>
        <taxon>Bacteria</taxon>
        <taxon>Pseudomonadati</taxon>
        <taxon>Spirochaetota</taxon>
        <taxon>Spirochaetia</taxon>
        <taxon>Spirochaetales</taxon>
        <taxon>Spirochaetaceae</taxon>
        <taxon>Sediminispirochaeta</taxon>
    </lineage>
</organism>
<keyword evidence="2" id="KW-0805">Transcription regulation</keyword>
<keyword evidence="3" id="KW-0238">DNA-binding</keyword>
<accession>E1R2B5</accession>
<dbReference type="PROSITE" id="PS50931">
    <property type="entry name" value="HTH_LYSR"/>
    <property type="match status" value="1"/>
</dbReference>
<reference evidence="6 7" key="1">
    <citation type="journal article" date="2010" name="Stand. Genomic Sci.">
        <title>Complete genome sequence of Spirochaeta smaragdinae type strain (SEBR 4228).</title>
        <authorList>
            <person name="Mavromatis K."/>
            <person name="Yasawong M."/>
            <person name="Chertkov O."/>
            <person name="Lapidus A."/>
            <person name="Lucas S."/>
            <person name="Nolan M."/>
            <person name="Del Rio T.G."/>
            <person name="Tice H."/>
            <person name="Cheng J.F."/>
            <person name="Pitluck S."/>
            <person name="Liolios K."/>
            <person name="Ivanova N."/>
            <person name="Tapia R."/>
            <person name="Han C."/>
            <person name="Bruce D."/>
            <person name="Goodwin L."/>
            <person name="Pati A."/>
            <person name="Chen A."/>
            <person name="Palaniappan K."/>
            <person name="Land M."/>
            <person name="Hauser L."/>
            <person name="Chang Y.J."/>
            <person name="Jeffries C.D."/>
            <person name="Detter J.C."/>
            <person name="Rohde M."/>
            <person name="Brambilla E."/>
            <person name="Spring S."/>
            <person name="Goker M."/>
            <person name="Sikorski J."/>
            <person name="Woyke T."/>
            <person name="Bristow J."/>
            <person name="Eisen J.A."/>
            <person name="Markowitz V."/>
            <person name="Hugenholtz P."/>
            <person name="Klenk H.P."/>
            <person name="Kyrpides N.C."/>
        </authorList>
    </citation>
    <scope>NUCLEOTIDE SEQUENCE [LARGE SCALE GENOMIC DNA]</scope>
    <source>
        <strain evidence="7">DSM 11293 / JCM 15392 / SEBR 4228</strain>
    </source>
</reference>
<sequence>MTIQQLRLFLAVKKYMNFSVAADESYISQSSLSKHIKSLECELYVTLFDRTTRKISLTQAGLELSIHAEKIVKEYDKLIASLRDYSDRKKDRIRITSIPVMNQYRITEVIESFREKYPAFQVDIQEKDTYYVLKTLENRETDLAIIRTGVDSAKIDQQYRTFPIVNDELVLVASMKHPLTKEKNIRLSDAADENFILLSADTLLHDFCIKQCMDAGFVPHTQHSDVRLDTIKSLVKSGSGVSLLMRRVAEYFSDKEIGITTLADHPTLTLSIVAPDETLSHGCSKFVSFALESLSANSKNQLSL</sequence>
<evidence type="ECO:0000256" key="1">
    <source>
        <dbReference type="ARBA" id="ARBA00009437"/>
    </source>
</evidence>
<evidence type="ECO:0000256" key="3">
    <source>
        <dbReference type="ARBA" id="ARBA00023125"/>
    </source>
</evidence>
<keyword evidence="4" id="KW-0804">Transcription</keyword>
<dbReference type="InterPro" id="IPR050950">
    <property type="entry name" value="HTH-type_LysR_regulators"/>
</dbReference>
<dbReference type="Proteomes" id="UP000002318">
    <property type="component" value="Chromosome"/>
</dbReference>
<evidence type="ECO:0000256" key="2">
    <source>
        <dbReference type="ARBA" id="ARBA00023015"/>
    </source>
</evidence>
<proteinExistence type="inferred from homology"/>
<dbReference type="SUPFAM" id="SSF46785">
    <property type="entry name" value="Winged helix' DNA-binding domain"/>
    <property type="match status" value="1"/>
</dbReference>
<dbReference type="SUPFAM" id="SSF53850">
    <property type="entry name" value="Periplasmic binding protein-like II"/>
    <property type="match status" value="1"/>
</dbReference>
<dbReference type="HOGENOM" id="CLU_039613_6_2_12"/>
<dbReference type="FunFam" id="1.10.10.10:FF:000001">
    <property type="entry name" value="LysR family transcriptional regulator"/>
    <property type="match status" value="1"/>
</dbReference>
<dbReference type="RefSeq" id="WP_013255934.1">
    <property type="nucleotide sequence ID" value="NC_014364.1"/>
</dbReference>
<dbReference type="PANTHER" id="PTHR30419">
    <property type="entry name" value="HTH-TYPE TRANSCRIPTIONAL REGULATOR YBHD"/>
    <property type="match status" value="1"/>
</dbReference>